<feature type="non-terminal residue" evidence="1">
    <location>
        <position position="1"/>
    </location>
</feature>
<sequence>LINILFKHEKFNDYIPNLLELINYIKSIYSTILRAIRRIEDNELKKCHGKSLLRWESRIRDKLLSIDDSVYVS</sequence>
<proteinExistence type="predicted"/>
<protein>
    <submittedName>
        <fullName evidence="1">Uncharacterized protein</fullName>
    </submittedName>
</protein>
<dbReference type="EMBL" id="HACA01000446">
    <property type="protein sequence ID" value="CDW17807.1"/>
    <property type="molecule type" value="Transcribed_RNA"/>
</dbReference>
<evidence type="ECO:0000313" key="1">
    <source>
        <dbReference type="EMBL" id="CDW17807.1"/>
    </source>
</evidence>
<organism evidence="1">
    <name type="scientific">Lepeophtheirus salmonis</name>
    <name type="common">Salmon louse</name>
    <name type="synonym">Caligus salmonis</name>
    <dbReference type="NCBI Taxonomy" id="72036"/>
    <lineage>
        <taxon>Eukaryota</taxon>
        <taxon>Metazoa</taxon>
        <taxon>Ecdysozoa</taxon>
        <taxon>Arthropoda</taxon>
        <taxon>Crustacea</taxon>
        <taxon>Multicrustacea</taxon>
        <taxon>Hexanauplia</taxon>
        <taxon>Copepoda</taxon>
        <taxon>Siphonostomatoida</taxon>
        <taxon>Caligidae</taxon>
        <taxon>Lepeophtheirus</taxon>
    </lineage>
</organism>
<dbReference type="AlphaFoldDB" id="A0A0K2SWS0"/>
<name>A0A0K2SWS0_LEPSM</name>
<accession>A0A0K2SWS0</accession>
<reference evidence="1" key="1">
    <citation type="submission" date="2014-05" db="EMBL/GenBank/DDBJ databases">
        <authorList>
            <person name="Chronopoulou M."/>
        </authorList>
    </citation>
    <scope>NUCLEOTIDE SEQUENCE</scope>
    <source>
        <tissue evidence="1">Whole organism</tissue>
    </source>
</reference>